<gene>
    <name evidence="3" type="ORF">BN863_4670</name>
</gene>
<keyword evidence="4" id="KW-1185">Reference proteome</keyword>
<dbReference type="PATRIC" id="fig|1347342.6.peg.471"/>
<dbReference type="Proteomes" id="UP000016160">
    <property type="component" value="Chromosome"/>
</dbReference>
<dbReference type="InterPro" id="IPR027417">
    <property type="entry name" value="P-loop_NTPase"/>
</dbReference>
<dbReference type="RefSeq" id="WP_051774448.1">
    <property type="nucleotide sequence ID" value="NZ_HG315671.1"/>
</dbReference>
<evidence type="ECO:0000313" key="4">
    <source>
        <dbReference type="Proteomes" id="UP000016160"/>
    </source>
</evidence>
<dbReference type="InterPro" id="IPR050153">
    <property type="entry name" value="Metal_Ion_Import_ABC"/>
</dbReference>
<evidence type="ECO:0000313" key="3">
    <source>
        <dbReference type="EMBL" id="CDF78179.1"/>
    </source>
</evidence>
<organism evidence="3 4">
    <name type="scientific">Formosa agariphila (strain DSM 15362 / KCTC 12365 / LMG 23005 / KMM 3901 / M-2Alg 35-1)</name>
    <dbReference type="NCBI Taxonomy" id="1347342"/>
    <lineage>
        <taxon>Bacteria</taxon>
        <taxon>Pseudomonadati</taxon>
        <taxon>Bacteroidota</taxon>
        <taxon>Flavobacteriia</taxon>
        <taxon>Flavobacteriales</taxon>
        <taxon>Flavobacteriaceae</taxon>
        <taxon>Formosa</taxon>
    </lineage>
</organism>
<keyword evidence="1" id="KW-0813">Transport</keyword>
<dbReference type="eggNOG" id="COG1119">
    <property type="taxonomic scope" value="Bacteria"/>
</dbReference>
<dbReference type="OrthoDB" id="9789994at2"/>
<dbReference type="STRING" id="1347342.BN863_4670"/>
<dbReference type="PANTHER" id="PTHR42734">
    <property type="entry name" value="METAL TRANSPORT SYSTEM ATP-BINDING PROTEIN TM_0124-RELATED"/>
    <property type="match status" value="1"/>
</dbReference>
<sequence length="414" mass="47379">MEPKHICIQITKQPATEDYIKHITTSNNPILSEFKNKQGTFLSNSTLDEFIKDELLHDNFTLTQDSKRKLLTLSSGERKKALFDYLLKSKPQFLVIVNPFDSLDVKNVADLKSRLLSLSQDIPVIQFFSRKDDILHCIQYILRPDSDTFFIQNLLEYLNQEQITRDIDFKHPLPKPISKPTYHLPKTLIELKKVNVTYNDKLILKDICWAINQGEFWELKGANGTGKSTLVTMMIGDNPKAYGQDVYLFGNKRGSGETVWDIKRHIGYFTPSMMHLFNGQHSALNMVISGLKDSIGLYQIPTDLEVNLAKQWLELIGLNTLKHINYYELSETDKRLILICRAMIKHPPLILLDEPTVGLDDKGALLFIKLVQKIAKESNSAVLYVSHKTEPDLKPTHMFQLEHSIQGSVGKVKN</sequence>
<dbReference type="EMBL" id="HG315671">
    <property type="protein sequence ID" value="CDF78179.1"/>
    <property type="molecule type" value="Genomic_DNA"/>
</dbReference>
<dbReference type="HOGENOM" id="CLU_000604_45_0_10"/>
<proteinExistence type="predicted"/>
<dbReference type="Gene3D" id="3.40.50.300">
    <property type="entry name" value="P-loop containing nucleotide triphosphate hydrolases"/>
    <property type="match status" value="2"/>
</dbReference>
<reference evidence="3 4" key="1">
    <citation type="journal article" date="2013" name="Appl. Environ. Microbiol.">
        <title>The genome of the alga-associated marine flavobacterium Formosa agariphila KMM 3901T reveals a broad potential for degradation of algal polysaccharides.</title>
        <authorList>
            <person name="Mann A.J."/>
            <person name="Hahnke R.L."/>
            <person name="Huang S."/>
            <person name="Werner J."/>
            <person name="Xing P."/>
            <person name="Barbeyron T."/>
            <person name="Huettel B."/>
            <person name="Stueber K."/>
            <person name="Reinhardt R."/>
            <person name="Harder J."/>
            <person name="Gloeckner F.O."/>
            <person name="Amann R.I."/>
            <person name="Teeling H."/>
        </authorList>
    </citation>
    <scope>NUCLEOTIDE SEQUENCE [LARGE SCALE GENOMIC DNA]</scope>
    <source>
        <strain evidence="4">DSM 15362 / KCTC 12365 / LMG 23005 / KMM 3901</strain>
    </source>
</reference>
<evidence type="ECO:0000256" key="1">
    <source>
        <dbReference type="ARBA" id="ARBA00022448"/>
    </source>
</evidence>
<dbReference type="InterPro" id="IPR003439">
    <property type="entry name" value="ABC_transporter-like_ATP-bd"/>
</dbReference>
<name>T2KJL2_FORAG</name>
<accession>T2KJL2</accession>
<dbReference type="AlphaFoldDB" id="T2KJL2"/>
<evidence type="ECO:0000259" key="2">
    <source>
        <dbReference type="PROSITE" id="PS50893"/>
    </source>
</evidence>
<dbReference type="SUPFAM" id="SSF52540">
    <property type="entry name" value="P-loop containing nucleoside triphosphate hydrolases"/>
    <property type="match status" value="2"/>
</dbReference>
<dbReference type="GO" id="GO:0005524">
    <property type="term" value="F:ATP binding"/>
    <property type="evidence" value="ECO:0007669"/>
    <property type="project" value="InterPro"/>
</dbReference>
<feature type="domain" description="ABC transporter" evidence="2">
    <location>
        <begin position="189"/>
        <end position="414"/>
    </location>
</feature>
<dbReference type="PROSITE" id="PS50893">
    <property type="entry name" value="ABC_TRANSPORTER_2"/>
    <property type="match status" value="1"/>
</dbReference>
<dbReference type="Pfam" id="PF00005">
    <property type="entry name" value="ABC_tran"/>
    <property type="match status" value="1"/>
</dbReference>
<protein>
    <submittedName>
        <fullName evidence="3">ABC transporter-like protein</fullName>
    </submittedName>
</protein>
<dbReference type="GO" id="GO:0016887">
    <property type="term" value="F:ATP hydrolysis activity"/>
    <property type="evidence" value="ECO:0007669"/>
    <property type="project" value="InterPro"/>
</dbReference>